<protein>
    <recommendedName>
        <fullName evidence="2">Glycosyltransferase 2-like domain-containing protein</fullName>
    </recommendedName>
</protein>
<comment type="caution">
    <text evidence="3">The sequence shown here is derived from an EMBL/GenBank/DDBJ whole genome shotgun (WGS) entry which is preliminary data.</text>
</comment>
<evidence type="ECO:0000313" key="4">
    <source>
        <dbReference type="Proteomes" id="UP000571817"/>
    </source>
</evidence>
<dbReference type="InterPro" id="IPR001173">
    <property type="entry name" value="Glyco_trans_2-like"/>
</dbReference>
<dbReference type="AlphaFoldDB" id="A0A853DGM1"/>
<dbReference type="RefSeq" id="WP_179479878.1">
    <property type="nucleotide sequence ID" value="NZ_JACCFW010000001.1"/>
</dbReference>
<proteinExistence type="predicted"/>
<dbReference type="SUPFAM" id="SSF53448">
    <property type="entry name" value="Nucleotide-diphospho-sugar transferases"/>
    <property type="match status" value="1"/>
</dbReference>
<dbReference type="PANTHER" id="PTHR22916">
    <property type="entry name" value="GLYCOSYLTRANSFERASE"/>
    <property type="match status" value="1"/>
</dbReference>
<reference evidence="3 4" key="1">
    <citation type="submission" date="2020-07" db="EMBL/GenBank/DDBJ databases">
        <title>Sequencing the genomes of 1000 actinobacteria strains.</title>
        <authorList>
            <person name="Klenk H.-P."/>
        </authorList>
    </citation>
    <scope>NUCLEOTIDE SEQUENCE [LARGE SCALE GENOMIC DNA]</scope>
    <source>
        <strain evidence="3 4">DSM 29531</strain>
    </source>
</reference>
<evidence type="ECO:0000256" key="1">
    <source>
        <dbReference type="SAM" id="MobiDB-lite"/>
    </source>
</evidence>
<keyword evidence="4" id="KW-1185">Reference proteome</keyword>
<dbReference type="InterPro" id="IPR029044">
    <property type="entry name" value="Nucleotide-diphossugar_trans"/>
</dbReference>
<name>A0A853DGM1_9MICO</name>
<feature type="region of interest" description="Disordered" evidence="1">
    <location>
        <begin position="1"/>
        <end position="40"/>
    </location>
</feature>
<evidence type="ECO:0000259" key="2">
    <source>
        <dbReference type="Pfam" id="PF00535"/>
    </source>
</evidence>
<dbReference type="Proteomes" id="UP000571817">
    <property type="component" value="Unassembled WGS sequence"/>
</dbReference>
<feature type="domain" description="Glycosyltransferase 2-like" evidence="2">
    <location>
        <begin position="49"/>
        <end position="170"/>
    </location>
</feature>
<dbReference type="Pfam" id="PF00535">
    <property type="entry name" value="Glycos_transf_2"/>
    <property type="match status" value="1"/>
</dbReference>
<gene>
    <name evidence="3" type="ORF">HNR15_001157</name>
</gene>
<dbReference type="Gene3D" id="3.90.550.10">
    <property type="entry name" value="Spore Coat Polysaccharide Biosynthesis Protein SpsA, Chain A"/>
    <property type="match status" value="1"/>
</dbReference>
<organism evidence="3 4">
    <name type="scientific">Allobranchiibius huperziae</name>
    <dbReference type="NCBI Taxonomy" id="1874116"/>
    <lineage>
        <taxon>Bacteria</taxon>
        <taxon>Bacillati</taxon>
        <taxon>Actinomycetota</taxon>
        <taxon>Actinomycetes</taxon>
        <taxon>Micrococcales</taxon>
        <taxon>Dermacoccaceae</taxon>
        <taxon>Allobranchiibius</taxon>
    </lineage>
</organism>
<dbReference type="GO" id="GO:0016758">
    <property type="term" value="F:hexosyltransferase activity"/>
    <property type="evidence" value="ECO:0007669"/>
    <property type="project" value="UniProtKB-ARBA"/>
</dbReference>
<sequence>MDSEAFQSHRRLSHERTSTVSGPQDGHEGMGTDEPSAGERECGEAPLISICIPTYQGERFLAETVRSALAQDSDDFEVVVLDNASTDRTPEILDGFDDPRLVVQRNDETVDLPTNWRRVIEVSRGRYVKLLCADDLIHRSATRLQAAVLAEHPEVSVVASRRALINEDGRVLAHAMGLYGLLGPQTGRRIARRTVLGGGVNPVGEPAAVTFRRRDYDAVGGWDGSLVHPMDLDLWVRLLSRGSFIGQPDELAAFRVSPQALSAAHSPEQYQELGELVRRIAADPAWGLTRRDRLLADVSRKLTWTVLPVRQRWMRAGAVWPT</sequence>
<accession>A0A853DGM1</accession>
<evidence type="ECO:0000313" key="3">
    <source>
        <dbReference type="EMBL" id="NYJ74194.1"/>
    </source>
</evidence>
<dbReference type="EMBL" id="JACCFW010000001">
    <property type="protein sequence ID" value="NYJ74194.1"/>
    <property type="molecule type" value="Genomic_DNA"/>
</dbReference>
<dbReference type="PANTHER" id="PTHR22916:SF3">
    <property type="entry name" value="UDP-GLCNAC:BETAGAL BETA-1,3-N-ACETYLGLUCOSAMINYLTRANSFERASE-LIKE PROTEIN 1"/>
    <property type="match status" value="1"/>
</dbReference>